<dbReference type="STRING" id="1436961.SAMN05421739_11813"/>
<accession>A0A1I2ZSS6</accession>
<dbReference type="EMBL" id="FOOT01000018">
    <property type="protein sequence ID" value="SFH40579.1"/>
    <property type="molecule type" value="Genomic_DNA"/>
</dbReference>
<dbReference type="Proteomes" id="UP000198724">
    <property type="component" value="Unassembled WGS sequence"/>
</dbReference>
<sequence>MYFYYITLPTSTKIFDSFGLIPIDSKMLSVSETVFDNFLL</sequence>
<dbReference type="AlphaFoldDB" id="A0A1I2ZSS6"/>
<organism evidence="1 2">
    <name type="scientific">Pontibacter chinhatensis</name>
    <dbReference type="NCBI Taxonomy" id="1436961"/>
    <lineage>
        <taxon>Bacteria</taxon>
        <taxon>Pseudomonadati</taxon>
        <taxon>Bacteroidota</taxon>
        <taxon>Cytophagia</taxon>
        <taxon>Cytophagales</taxon>
        <taxon>Hymenobacteraceae</taxon>
        <taxon>Pontibacter</taxon>
    </lineage>
</organism>
<gene>
    <name evidence="1" type="ORF">SAMN05421739_11813</name>
</gene>
<proteinExistence type="predicted"/>
<evidence type="ECO:0000313" key="2">
    <source>
        <dbReference type="Proteomes" id="UP000198724"/>
    </source>
</evidence>
<reference evidence="2" key="1">
    <citation type="submission" date="2016-10" db="EMBL/GenBank/DDBJ databases">
        <authorList>
            <person name="Varghese N."/>
            <person name="Submissions S."/>
        </authorList>
    </citation>
    <scope>NUCLEOTIDE SEQUENCE [LARGE SCALE GENOMIC DNA]</scope>
    <source>
        <strain evidence="2">LP51</strain>
    </source>
</reference>
<evidence type="ECO:0000313" key="1">
    <source>
        <dbReference type="EMBL" id="SFH40579.1"/>
    </source>
</evidence>
<keyword evidence="2" id="KW-1185">Reference proteome</keyword>
<name>A0A1I2ZSS6_9BACT</name>
<protein>
    <submittedName>
        <fullName evidence="1">Uncharacterized protein</fullName>
    </submittedName>
</protein>